<feature type="signal peptide" evidence="1">
    <location>
        <begin position="1"/>
        <end position="25"/>
    </location>
</feature>
<name>A0ABP0CF50_9PEZI</name>
<reference evidence="2 3" key="1">
    <citation type="submission" date="2024-01" db="EMBL/GenBank/DDBJ databases">
        <authorList>
            <person name="Allen C."/>
            <person name="Tagirdzhanova G."/>
        </authorList>
    </citation>
    <scope>NUCLEOTIDE SEQUENCE [LARGE SCALE GENOMIC DNA]</scope>
</reference>
<accession>A0ABP0CF50</accession>
<evidence type="ECO:0000256" key="1">
    <source>
        <dbReference type="SAM" id="SignalP"/>
    </source>
</evidence>
<dbReference type="EMBL" id="CAWUHB010000050">
    <property type="protein sequence ID" value="CAK7229716.1"/>
    <property type="molecule type" value="Genomic_DNA"/>
</dbReference>
<evidence type="ECO:0000313" key="3">
    <source>
        <dbReference type="Proteomes" id="UP001642405"/>
    </source>
</evidence>
<gene>
    <name evidence="2" type="ORF">SCUCBS95973_007322</name>
</gene>
<comment type="caution">
    <text evidence="2">The sequence shown here is derived from an EMBL/GenBank/DDBJ whole genome shotgun (WGS) entry which is preliminary data.</text>
</comment>
<dbReference type="Proteomes" id="UP001642405">
    <property type="component" value="Unassembled WGS sequence"/>
</dbReference>
<proteinExistence type="predicted"/>
<organism evidence="2 3">
    <name type="scientific">Sporothrix curviconia</name>
    <dbReference type="NCBI Taxonomy" id="1260050"/>
    <lineage>
        <taxon>Eukaryota</taxon>
        <taxon>Fungi</taxon>
        <taxon>Dikarya</taxon>
        <taxon>Ascomycota</taxon>
        <taxon>Pezizomycotina</taxon>
        <taxon>Sordariomycetes</taxon>
        <taxon>Sordariomycetidae</taxon>
        <taxon>Ophiostomatales</taxon>
        <taxon>Ophiostomataceae</taxon>
        <taxon>Sporothrix</taxon>
    </lineage>
</organism>
<evidence type="ECO:0000313" key="2">
    <source>
        <dbReference type="EMBL" id="CAK7229716.1"/>
    </source>
</evidence>
<feature type="chain" id="PRO_5045823735" evidence="1">
    <location>
        <begin position="26"/>
        <end position="124"/>
    </location>
</feature>
<sequence>MIPPKDLLKILLTSLALATTAGGSAKVDNTSTAFDPKEGLYSLTRRYQEMQLTTHTACHFGNTDTCSDSTWYHRTRGIYWASVLPMDDFDISKDIKIEIPMPDEVKEKMEANAGKAVTPDGNDD</sequence>
<keyword evidence="3" id="KW-1185">Reference proteome</keyword>
<protein>
    <submittedName>
        <fullName evidence="2">Uncharacterized protein</fullName>
    </submittedName>
</protein>
<keyword evidence="1" id="KW-0732">Signal</keyword>